<dbReference type="GO" id="GO:1990904">
    <property type="term" value="C:ribonucleoprotein complex"/>
    <property type="evidence" value="ECO:0007669"/>
    <property type="project" value="UniProtKB-KW"/>
</dbReference>
<dbReference type="AlphaFoldDB" id="A0A7D5XJU0"/>
<evidence type="ECO:0000256" key="3">
    <source>
        <dbReference type="HAMAP-Rule" id="MF_00359"/>
    </source>
</evidence>
<name>A0A7D5XJU0_FERL1</name>
<dbReference type="SMART" id="SM01397">
    <property type="entry name" value="Ribosomal_S3Ae"/>
    <property type="match status" value="1"/>
</dbReference>
<dbReference type="NCBIfam" id="NF003142">
    <property type="entry name" value="PRK04057.1"/>
    <property type="match status" value="1"/>
</dbReference>
<reference evidence="5" key="1">
    <citation type="submission" date="2020-07" db="EMBL/GenBank/DDBJ databases">
        <title>Metabolic diversity and evolutionary history of the archaeal phylum ###Micrarchaeota### uncovered from a freshwater lake metagenome.</title>
        <authorList>
            <person name="Kadnikov V.V."/>
            <person name="Savvichev A.S."/>
            <person name="Mardanov A.V."/>
            <person name="Beletsky A.V."/>
            <person name="Chupakov A.V."/>
            <person name="Kokryatskaya N.M."/>
            <person name="Pimenov N.V."/>
            <person name="Ravin N.V."/>
        </authorList>
    </citation>
    <scope>NUCLEOTIDE SEQUENCE [LARGE SCALE GENOMIC DNA]</scope>
</reference>
<evidence type="ECO:0000256" key="1">
    <source>
        <dbReference type="ARBA" id="ARBA00022980"/>
    </source>
</evidence>
<dbReference type="InterPro" id="IPR030838">
    <property type="entry name" value="Ribosomal_eS1_arc"/>
</dbReference>
<dbReference type="GO" id="GO:0005840">
    <property type="term" value="C:ribosome"/>
    <property type="evidence" value="ECO:0007669"/>
    <property type="project" value="UniProtKB-KW"/>
</dbReference>
<dbReference type="HAMAP" id="MF_00359">
    <property type="entry name" value="Ribosomal_eS1"/>
    <property type="match status" value="1"/>
</dbReference>
<keyword evidence="2 3" id="KW-0687">Ribonucleoprotein</keyword>
<protein>
    <recommendedName>
        <fullName evidence="3">Small ribosomal subunit protein eS1</fullName>
    </recommendedName>
</protein>
<dbReference type="GO" id="GO:0003735">
    <property type="term" value="F:structural constituent of ribosome"/>
    <property type="evidence" value="ECO:0007669"/>
    <property type="project" value="InterPro"/>
</dbReference>
<dbReference type="Pfam" id="PF01015">
    <property type="entry name" value="Ribosomal_S3Ae"/>
    <property type="match status" value="1"/>
</dbReference>
<proteinExistence type="inferred from homology"/>
<dbReference type="GO" id="GO:0006412">
    <property type="term" value="P:translation"/>
    <property type="evidence" value="ECO:0007669"/>
    <property type="project" value="UniProtKB-UniRule"/>
</dbReference>
<accession>A0A7D5XJU0</accession>
<evidence type="ECO:0000313" key="5">
    <source>
        <dbReference type="Proteomes" id="UP000510821"/>
    </source>
</evidence>
<evidence type="ECO:0000256" key="2">
    <source>
        <dbReference type="ARBA" id="ARBA00023274"/>
    </source>
</evidence>
<comment type="similarity">
    <text evidence="3">Belongs to the eukaryotic ribosomal protein eS1 family.</text>
</comment>
<evidence type="ECO:0000313" key="4">
    <source>
        <dbReference type="EMBL" id="QLJ52930.1"/>
    </source>
</evidence>
<organism evidence="4 5">
    <name type="scientific">Fermentimicrarchaeum limneticum</name>
    <dbReference type="NCBI Taxonomy" id="2795018"/>
    <lineage>
        <taxon>Archaea</taxon>
        <taxon>Candidatus Micrarchaeota</taxon>
        <taxon>Candidatus Fermentimicrarchaeales</taxon>
        <taxon>Candidatus Fermentimicrarchaeaceae</taxon>
        <taxon>Candidatus Fermentimicrarchaeum</taxon>
    </lineage>
</organism>
<dbReference type="KEGG" id="flt:Sv326_0755"/>
<dbReference type="EMBL" id="CP058998">
    <property type="protein sequence ID" value="QLJ52930.1"/>
    <property type="molecule type" value="Genomic_DNA"/>
</dbReference>
<dbReference type="InterPro" id="IPR001593">
    <property type="entry name" value="Ribosomal_eS1"/>
</dbReference>
<gene>
    <name evidence="3" type="primary">rps3ae</name>
    <name evidence="4" type="ORF">Sv326_0755</name>
</gene>
<keyword evidence="1 3" id="KW-0689">Ribosomal protein</keyword>
<dbReference type="Proteomes" id="UP000510821">
    <property type="component" value="Chromosome"/>
</dbReference>
<sequence>MAKEKIVDTWKSKVWYTVLAPQMFESKEIAQIPATEESHLINRVLSVSLADLTGDISQSYVNLHLRIYEVKGKTAYTKLIGHEISMSYLRTLVRRRRNVISEVVDAESKDGVKIRVKLTLFTARRVSSPIKTALRNATKTEVLLKTKETDYPQLAQELIFGKFSAGIFNRLKKICPLKRVEVRKTEIYEKFKS</sequence>